<evidence type="ECO:0000313" key="2">
    <source>
        <dbReference type="EMBL" id="SBV90675.1"/>
    </source>
</evidence>
<accession>A0A212IUU3</accession>
<dbReference type="EMBL" id="FLUO01000001">
    <property type="protein sequence ID" value="SBV90675.1"/>
    <property type="molecule type" value="Genomic_DNA"/>
</dbReference>
<feature type="domain" description="Haemin-degrading HemS/ChuX" evidence="1">
    <location>
        <begin position="14"/>
        <end position="115"/>
    </location>
</feature>
<dbReference type="InterPro" id="IPR053733">
    <property type="entry name" value="Heme_Transport_Util_sf"/>
</dbReference>
<dbReference type="SUPFAM" id="SSF144064">
    <property type="entry name" value="Heme iron utilization protein-like"/>
    <property type="match status" value="1"/>
</dbReference>
<reference evidence="2" key="1">
    <citation type="submission" date="2016-04" db="EMBL/GenBank/DDBJ databases">
        <authorList>
            <person name="Evans L.H."/>
            <person name="Alamgir A."/>
            <person name="Owens N."/>
            <person name="Weber N.D."/>
            <person name="Virtaneva K."/>
            <person name="Barbian K."/>
            <person name="Babar A."/>
            <person name="Rosenke K."/>
        </authorList>
    </citation>
    <scope>NUCLEOTIDE SEQUENCE</scope>
    <source>
        <strain evidence="2">86</strain>
    </source>
</reference>
<sequence length="301" mass="32204">MTYVAPSNPEGSFVAADWASLFARLEAVGEVEAVTRNPVFAHRKTGRFGNVRVMRDTALVLNREIDLRIFLSHWVRTVAVADGLDVFDADGTEVFSLRRTEATDAAAWAAVIGELAAAGEENATLPSRSEAAACADAEVDVAGLREAWSGLTDVHQFAPMLRRFGVSRMQALRLAGSPWARDAGAGALVCVLEAARAAELPIMIFVDSPGCTQIHTGPVDEVRVRGDRLDVRGPAFALAGDLGRIGSCWAVRKPTEYGGITTLEVFDRGGVCRAIVCGQRDPGATERPEWTDLVLSLSDAP</sequence>
<proteinExistence type="predicted"/>
<dbReference type="GO" id="GO:0006826">
    <property type="term" value="P:iron ion transport"/>
    <property type="evidence" value="ECO:0007669"/>
    <property type="project" value="InterPro"/>
</dbReference>
<gene>
    <name evidence="2" type="ORF">KL86APRO_10030</name>
</gene>
<protein>
    <submittedName>
        <fullName evidence="2">Putative hemin ABC transport system protein</fullName>
    </submittedName>
</protein>
<dbReference type="AlphaFoldDB" id="A0A212IUU3"/>
<organism evidence="2">
    <name type="scientific">uncultured Alphaproteobacteria bacterium</name>
    <dbReference type="NCBI Taxonomy" id="91750"/>
    <lineage>
        <taxon>Bacteria</taxon>
        <taxon>Pseudomonadati</taxon>
        <taxon>Pseudomonadota</taxon>
        <taxon>Alphaproteobacteria</taxon>
        <taxon>environmental samples</taxon>
    </lineage>
</organism>
<name>A0A212IUU3_9PROT</name>
<dbReference type="Gene3D" id="3.40.1570.10">
    <property type="entry name" value="HemS/ChuS/ChuX like domains"/>
    <property type="match status" value="2"/>
</dbReference>
<dbReference type="CDD" id="cd16831">
    <property type="entry name" value="HemS-like_C"/>
    <property type="match status" value="1"/>
</dbReference>
<dbReference type="Pfam" id="PF05171">
    <property type="entry name" value="HemS"/>
    <property type="match status" value="2"/>
</dbReference>
<feature type="domain" description="Haemin-degrading HemS/ChuX" evidence="1">
    <location>
        <begin position="165"/>
        <end position="295"/>
    </location>
</feature>
<dbReference type="InterPro" id="IPR007845">
    <property type="entry name" value="HemS/ChuX_dom"/>
</dbReference>
<evidence type="ECO:0000259" key="1">
    <source>
        <dbReference type="Pfam" id="PF05171"/>
    </source>
</evidence>